<evidence type="ECO:0000313" key="2">
    <source>
        <dbReference type="Proteomes" id="UP000814033"/>
    </source>
</evidence>
<evidence type="ECO:0000313" key="1">
    <source>
        <dbReference type="EMBL" id="KAI0048745.1"/>
    </source>
</evidence>
<reference evidence="1" key="1">
    <citation type="submission" date="2021-02" db="EMBL/GenBank/DDBJ databases">
        <authorList>
            <consortium name="DOE Joint Genome Institute"/>
            <person name="Ahrendt S."/>
            <person name="Looney B.P."/>
            <person name="Miyauchi S."/>
            <person name="Morin E."/>
            <person name="Drula E."/>
            <person name="Courty P.E."/>
            <person name="Chicoki N."/>
            <person name="Fauchery L."/>
            <person name="Kohler A."/>
            <person name="Kuo A."/>
            <person name="Labutti K."/>
            <person name="Pangilinan J."/>
            <person name="Lipzen A."/>
            <person name="Riley R."/>
            <person name="Andreopoulos W."/>
            <person name="He G."/>
            <person name="Johnson J."/>
            <person name="Barry K.W."/>
            <person name="Grigoriev I.V."/>
            <person name="Nagy L."/>
            <person name="Hibbett D."/>
            <person name="Henrissat B."/>
            <person name="Matheny P.B."/>
            <person name="Labbe J."/>
            <person name="Martin F."/>
        </authorList>
    </citation>
    <scope>NUCLEOTIDE SEQUENCE</scope>
    <source>
        <strain evidence="1">FP105234-sp</strain>
    </source>
</reference>
<keyword evidence="2" id="KW-1185">Reference proteome</keyword>
<reference evidence="1" key="2">
    <citation type="journal article" date="2022" name="New Phytol.">
        <title>Evolutionary transition to the ectomycorrhizal habit in the genomes of a hyperdiverse lineage of mushroom-forming fungi.</title>
        <authorList>
            <person name="Looney B."/>
            <person name="Miyauchi S."/>
            <person name="Morin E."/>
            <person name="Drula E."/>
            <person name="Courty P.E."/>
            <person name="Kohler A."/>
            <person name="Kuo A."/>
            <person name="LaButti K."/>
            <person name="Pangilinan J."/>
            <person name="Lipzen A."/>
            <person name="Riley R."/>
            <person name="Andreopoulos W."/>
            <person name="He G."/>
            <person name="Johnson J."/>
            <person name="Nolan M."/>
            <person name="Tritt A."/>
            <person name="Barry K.W."/>
            <person name="Grigoriev I.V."/>
            <person name="Nagy L.G."/>
            <person name="Hibbett D."/>
            <person name="Henrissat B."/>
            <person name="Matheny P.B."/>
            <person name="Labbe J."/>
            <person name="Martin F.M."/>
        </authorList>
    </citation>
    <scope>NUCLEOTIDE SEQUENCE</scope>
    <source>
        <strain evidence="1">FP105234-sp</strain>
    </source>
</reference>
<dbReference type="Proteomes" id="UP000814033">
    <property type="component" value="Unassembled WGS sequence"/>
</dbReference>
<feature type="non-terminal residue" evidence="1">
    <location>
        <position position="58"/>
    </location>
</feature>
<accession>A0ACB8RXW0</accession>
<sequence>MEKRISIAHGGFARVVHIAAGFTVYTGRVTAARCRVPDMRSLCAVHADDSERARRANS</sequence>
<gene>
    <name evidence="1" type="ORF">FA95DRAFT_1557665</name>
</gene>
<comment type="caution">
    <text evidence="1">The sequence shown here is derived from an EMBL/GenBank/DDBJ whole genome shotgun (WGS) entry which is preliminary data.</text>
</comment>
<dbReference type="EMBL" id="MU275882">
    <property type="protein sequence ID" value="KAI0048745.1"/>
    <property type="molecule type" value="Genomic_DNA"/>
</dbReference>
<proteinExistence type="predicted"/>
<organism evidence="1 2">
    <name type="scientific">Auriscalpium vulgare</name>
    <dbReference type="NCBI Taxonomy" id="40419"/>
    <lineage>
        <taxon>Eukaryota</taxon>
        <taxon>Fungi</taxon>
        <taxon>Dikarya</taxon>
        <taxon>Basidiomycota</taxon>
        <taxon>Agaricomycotina</taxon>
        <taxon>Agaricomycetes</taxon>
        <taxon>Russulales</taxon>
        <taxon>Auriscalpiaceae</taxon>
        <taxon>Auriscalpium</taxon>
    </lineage>
</organism>
<protein>
    <submittedName>
        <fullName evidence="1">Uncharacterized protein</fullName>
    </submittedName>
</protein>
<name>A0ACB8RXW0_9AGAM</name>